<evidence type="ECO:0000313" key="2">
    <source>
        <dbReference type="Proteomes" id="UP001165960"/>
    </source>
</evidence>
<name>A0ACC2RLB3_9FUNG</name>
<keyword evidence="2" id="KW-1185">Reference proteome</keyword>
<gene>
    <name evidence="1" type="ORF">DSO57_1010384</name>
</gene>
<organism evidence="1 2">
    <name type="scientific">Entomophthora muscae</name>
    <dbReference type="NCBI Taxonomy" id="34485"/>
    <lineage>
        <taxon>Eukaryota</taxon>
        <taxon>Fungi</taxon>
        <taxon>Fungi incertae sedis</taxon>
        <taxon>Zoopagomycota</taxon>
        <taxon>Entomophthoromycotina</taxon>
        <taxon>Entomophthoromycetes</taxon>
        <taxon>Entomophthorales</taxon>
        <taxon>Entomophthoraceae</taxon>
        <taxon>Entomophthora</taxon>
    </lineage>
</organism>
<comment type="caution">
    <text evidence="1">The sequence shown here is derived from an EMBL/GenBank/DDBJ whole genome shotgun (WGS) entry which is preliminary data.</text>
</comment>
<reference evidence="1" key="1">
    <citation type="submission" date="2022-04" db="EMBL/GenBank/DDBJ databases">
        <title>Genome of the entomopathogenic fungus Entomophthora muscae.</title>
        <authorList>
            <person name="Elya C."/>
            <person name="Lovett B.R."/>
            <person name="Lee E."/>
            <person name="Macias A.M."/>
            <person name="Hajek A.E."/>
            <person name="De Bivort B.L."/>
            <person name="Kasson M.T."/>
            <person name="De Fine Licht H.H."/>
            <person name="Stajich J.E."/>
        </authorList>
    </citation>
    <scope>NUCLEOTIDE SEQUENCE</scope>
    <source>
        <strain evidence="1">Berkeley</strain>
    </source>
</reference>
<sequence>MSFIAKFPRVEVKQYNSQNEATGAGIGFDRLFHTLTVVKILRSYECSWSRLEAMELNRYKACLDKMGVGMVALAGEESDAKQYVKGGSWDGEFYIDESRAFCRSKRPLNALRSELSRLAQNLSKSPPKSNFQDGGTYIVAPDLRVVYLHHPRALNDVPDTGLILFICRSWAYALKETPLTRDIVQDNSSVSDGSLPTTPDRRSGTPQSIWNKAQKTLTSHNASTIV</sequence>
<dbReference type="Proteomes" id="UP001165960">
    <property type="component" value="Unassembled WGS sequence"/>
</dbReference>
<proteinExistence type="predicted"/>
<accession>A0ACC2RLB3</accession>
<protein>
    <submittedName>
        <fullName evidence="1">Uncharacterized protein</fullName>
    </submittedName>
</protein>
<dbReference type="EMBL" id="QTSX02007134">
    <property type="protein sequence ID" value="KAJ9050832.1"/>
    <property type="molecule type" value="Genomic_DNA"/>
</dbReference>
<evidence type="ECO:0000313" key="1">
    <source>
        <dbReference type="EMBL" id="KAJ9050832.1"/>
    </source>
</evidence>